<evidence type="ECO:0000256" key="10">
    <source>
        <dbReference type="ARBA" id="ARBA00023180"/>
    </source>
</evidence>
<organism evidence="15 16">
    <name type="scientific">Antrostomus carolinensis</name>
    <name type="common">Chuck-will's-widow</name>
    <name type="synonym">Caprimulgus carolinensis</name>
    <dbReference type="NCBI Taxonomy" id="279965"/>
    <lineage>
        <taxon>Eukaryota</taxon>
        <taxon>Metazoa</taxon>
        <taxon>Chordata</taxon>
        <taxon>Craniata</taxon>
        <taxon>Vertebrata</taxon>
        <taxon>Euteleostomi</taxon>
        <taxon>Archelosauria</taxon>
        <taxon>Archosauria</taxon>
        <taxon>Dinosauria</taxon>
        <taxon>Saurischia</taxon>
        <taxon>Theropoda</taxon>
        <taxon>Coelurosauria</taxon>
        <taxon>Aves</taxon>
        <taxon>Neognathae</taxon>
        <taxon>Neoaves</taxon>
        <taxon>Strisores</taxon>
        <taxon>Caprimulgiformes</taxon>
        <taxon>Caprimulgidae</taxon>
        <taxon>Antrostomus</taxon>
    </lineage>
</organism>
<comment type="subcellular location">
    <subcellularLocation>
        <location evidence="1">Cell membrane</location>
        <topology evidence="1">Multi-pass membrane protein</topology>
    </subcellularLocation>
</comment>
<evidence type="ECO:0000256" key="6">
    <source>
        <dbReference type="ARBA" id="ARBA00023040"/>
    </source>
</evidence>
<evidence type="ECO:0000256" key="11">
    <source>
        <dbReference type="ARBA" id="ARBA00023224"/>
    </source>
</evidence>
<feature type="non-terminal residue" evidence="15">
    <location>
        <position position="1"/>
    </location>
</feature>
<proteinExistence type="predicted"/>
<evidence type="ECO:0000256" key="12">
    <source>
        <dbReference type="SAM" id="Phobius"/>
    </source>
</evidence>
<keyword evidence="5 12" id="KW-1133">Transmembrane helix</keyword>
<feature type="transmembrane region" description="Helical" evidence="12">
    <location>
        <begin position="153"/>
        <end position="179"/>
    </location>
</feature>
<dbReference type="Pfam" id="PF01825">
    <property type="entry name" value="GPS"/>
    <property type="match status" value="1"/>
</dbReference>
<feature type="transmembrane region" description="Helical" evidence="12">
    <location>
        <begin position="191"/>
        <end position="212"/>
    </location>
</feature>
<dbReference type="GO" id="GO:0005886">
    <property type="term" value="C:plasma membrane"/>
    <property type="evidence" value="ECO:0007669"/>
    <property type="project" value="UniProtKB-SubCell"/>
</dbReference>
<dbReference type="SMART" id="SM00303">
    <property type="entry name" value="GPS"/>
    <property type="match status" value="1"/>
</dbReference>
<keyword evidence="8" id="KW-1015">Disulfide bond</keyword>
<dbReference type="PRINTS" id="PR01422">
    <property type="entry name" value="GPR56ORPHANR"/>
</dbReference>
<keyword evidence="3 12" id="KW-0812">Transmembrane</keyword>
<keyword evidence="2" id="KW-1003">Cell membrane</keyword>
<dbReference type="PANTHER" id="PTHR12011:SF285">
    <property type="entry name" value="ADHESION G PROTEIN-COUPLED RECEPTOR G3"/>
    <property type="match status" value="1"/>
</dbReference>
<evidence type="ECO:0000256" key="1">
    <source>
        <dbReference type="ARBA" id="ARBA00004651"/>
    </source>
</evidence>
<dbReference type="Proteomes" id="UP000053620">
    <property type="component" value="Unassembled WGS sequence"/>
</dbReference>
<protein>
    <submittedName>
        <fullName evidence="15">G-protein coupled receptor 97</fullName>
    </submittedName>
</protein>
<reference evidence="15 16" key="1">
    <citation type="submission" date="2014-04" db="EMBL/GenBank/DDBJ databases">
        <title>Genome evolution of avian class.</title>
        <authorList>
            <person name="Zhang G."/>
            <person name="Li C."/>
        </authorList>
    </citation>
    <scope>NUCLEOTIDE SEQUENCE [LARGE SCALE GENOMIC DNA]</scope>
    <source>
        <strain evidence="15">BGI_N321</strain>
    </source>
</reference>
<evidence type="ECO:0000256" key="9">
    <source>
        <dbReference type="ARBA" id="ARBA00023170"/>
    </source>
</evidence>
<evidence type="ECO:0000256" key="5">
    <source>
        <dbReference type="ARBA" id="ARBA00022989"/>
    </source>
</evidence>
<dbReference type="GO" id="GO:0007189">
    <property type="term" value="P:adenylate cyclase-activating G protein-coupled receptor signaling pathway"/>
    <property type="evidence" value="ECO:0007669"/>
    <property type="project" value="TreeGrafter"/>
</dbReference>
<evidence type="ECO:0000313" key="15">
    <source>
        <dbReference type="EMBL" id="KFZ57599.1"/>
    </source>
</evidence>
<dbReference type="PANTHER" id="PTHR12011">
    <property type="entry name" value="ADHESION G-PROTEIN COUPLED RECEPTOR"/>
    <property type="match status" value="1"/>
</dbReference>
<feature type="non-terminal residue" evidence="15">
    <location>
        <position position="421"/>
    </location>
</feature>
<evidence type="ECO:0000259" key="13">
    <source>
        <dbReference type="PROSITE" id="PS50221"/>
    </source>
</evidence>
<keyword evidence="16" id="KW-1185">Reference proteome</keyword>
<feature type="domain" description="GAIN-B" evidence="13">
    <location>
        <begin position="1"/>
        <end position="146"/>
    </location>
</feature>
<evidence type="ECO:0000256" key="8">
    <source>
        <dbReference type="ARBA" id="ARBA00023157"/>
    </source>
</evidence>
<dbReference type="InterPro" id="IPR017981">
    <property type="entry name" value="GPCR_2-like_7TM"/>
</dbReference>
<dbReference type="InterPro" id="IPR057244">
    <property type="entry name" value="GAIN_B"/>
</dbReference>
<evidence type="ECO:0000256" key="2">
    <source>
        <dbReference type="ARBA" id="ARBA00022475"/>
    </source>
</evidence>
<dbReference type="Gene3D" id="2.60.220.50">
    <property type="match status" value="1"/>
</dbReference>
<evidence type="ECO:0000256" key="7">
    <source>
        <dbReference type="ARBA" id="ARBA00023136"/>
    </source>
</evidence>
<dbReference type="InterPro" id="IPR046338">
    <property type="entry name" value="GAIN_dom_sf"/>
</dbReference>
<evidence type="ECO:0000256" key="4">
    <source>
        <dbReference type="ARBA" id="ARBA00022729"/>
    </source>
</evidence>
<keyword evidence="9 15" id="KW-0675">Receptor</keyword>
<feature type="transmembrane region" description="Helical" evidence="12">
    <location>
        <begin position="265"/>
        <end position="286"/>
    </location>
</feature>
<sequence length="421" mass="45699">CSPLQGAVMLNMMEEGKAGKIQLPREIFQSLSSQTARVVVTVLNTQQLGMFEEVNQTGQVLDDTVVGITVGDMSITGLRDLVQLTFAHGQLPHSITPQCVFWDPSQGQAGGWSSSGCATQPGDNGTVCSCDHLTFFTLLLVTTPLATLSTTQALIAVATAGCGVAMAFSIFTITFCIFLRCRLRSEETLHINLGLHMNLMGSLLLLNLAFLLNGGLSGGTCKVLGGFTHYCLLCCFTWTGLEGCHLYLLFVKVLGTYIRHYLEKLCLVGWGFPVLVVGVAGVIGSYGEYSIQTVDHQVIAHLCWITSKYLLVHYITNCGYFGLIFLFNMAVFGVVTQKSCCLQGTRAVQGDRKAWKVALVAVGLFCLLGATWALALLTHSTSSAPVLYLFTILNSLQGFFIFVWLVILYYPKMKETTGSVS</sequence>
<dbReference type="PROSITE" id="PS50261">
    <property type="entry name" value="G_PROTEIN_RECEP_F2_4"/>
    <property type="match status" value="1"/>
</dbReference>
<dbReference type="PRINTS" id="PR00249">
    <property type="entry name" value="GPCRSECRETIN"/>
</dbReference>
<dbReference type="InterPro" id="IPR000203">
    <property type="entry name" value="GPS"/>
</dbReference>
<feature type="transmembrane region" description="Helical" evidence="12">
    <location>
        <begin position="314"/>
        <end position="336"/>
    </location>
</feature>
<keyword evidence="6" id="KW-0297">G-protein coupled receptor</keyword>
<evidence type="ECO:0000313" key="16">
    <source>
        <dbReference type="Proteomes" id="UP000053620"/>
    </source>
</evidence>
<gene>
    <name evidence="15" type="ORF">N321_07257</name>
</gene>
<dbReference type="AlphaFoldDB" id="A0A094L0D4"/>
<keyword evidence="10" id="KW-0325">Glycoprotein</keyword>
<dbReference type="InterPro" id="IPR003910">
    <property type="entry name" value="GPR1/GPR3/GPR5"/>
</dbReference>
<dbReference type="GO" id="GO:0004930">
    <property type="term" value="F:G protein-coupled receptor activity"/>
    <property type="evidence" value="ECO:0007669"/>
    <property type="project" value="UniProtKB-KW"/>
</dbReference>
<evidence type="ECO:0000259" key="14">
    <source>
        <dbReference type="PROSITE" id="PS50261"/>
    </source>
</evidence>
<feature type="transmembrane region" description="Helical" evidence="12">
    <location>
        <begin position="357"/>
        <end position="375"/>
    </location>
</feature>
<dbReference type="InterPro" id="IPR000832">
    <property type="entry name" value="GPCR_2_secretin-like"/>
</dbReference>
<dbReference type="Gene3D" id="1.20.1070.10">
    <property type="entry name" value="Rhodopsin 7-helix transmembrane proteins"/>
    <property type="match status" value="1"/>
</dbReference>
<feature type="transmembrane region" description="Helical" evidence="12">
    <location>
        <begin position="227"/>
        <end position="253"/>
    </location>
</feature>
<keyword evidence="11" id="KW-0807">Transducer</keyword>
<name>A0A094L0D4_ANTCR</name>
<evidence type="ECO:0000256" key="3">
    <source>
        <dbReference type="ARBA" id="ARBA00022692"/>
    </source>
</evidence>
<dbReference type="Pfam" id="PF00002">
    <property type="entry name" value="7tm_2"/>
    <property type="match status" value="1"/>
</dbReference>
<feature type="domain" description="G-protein coupled receptors family 2 profile 2" evidence="14">
    <location>
        <begin position="158"/>
        <end position="409"/>
    </location>
</feature>
<dbReference type="EMBL" id="KL348896">
    <property type="protein sequence ID" value="KFZ57599.1"/>
    <property type="molecule type" value="Genomic_DNA"/>
</dbReference>
<keyword evidence="4" id="KW-0732">Signal</keyword>
<dbReference type="PROSITE" id="PS50221">
    <property type="entry name" value="GAIN_B"/>
    <property type="match status" value="1"/>
</dbReference>
<feature type="transmembrane region" description="Helical" evidence="12">
    <location>
        <begin position="387"/>
        <end position="410"/>
    </location>
</feature>
<keyword evidence="7 12" id="KW-0472">Membrane</keyword>
<accession>A0A094L0D4</accession>
<dbReference type="GO" id="GO:0007166">
    <property type="term" value="P:cell surface receptor signaling pathway"/>
    <property type="evidence" value="ECO:0007669"/>
    <property type="project" value="InterPro"/>
</dbReference>